<keyword evidence="3" id="KW-1185">Reference proteome</keyword>
<comment type="caution">
    <text evidence="2">The sequence shown here is derived from an EMBL/GenBank/DDBJ whole genome shotgun (WGS) entry which is preliminary data.</text>
</comment>
<feature type="signal peptide" evidence="1">
    <location>
        <begin position="1"/>
        <end position="17"/>
    </location>
</feature>
<sequence>MRLSLAVVTATWVRSCAHDTCRLVCTSVAQQFVSLSHLRTDINSCCIVKCIKTNLTNNEGTEMTSLNFMFICFEIHPQWAHMSDEVIRQMCRKCRLCRLNFPISAPYRRCRMILEDKFLTIIASFRSILELREKITMGLKALT</sequence>
<name>A0AAV4MRY4_9ARAC</name>
<accession>A0AAV4MRY4</accession>
<reference evidence="2 3" key="1">
    <citation type="submission" date="2021-06" db="EMBL/GenBank/DDBJ databases">
        <title>Caerostris darwini draft genome.</title>
        <authorList>
            <person name="Kono N."/>
            <person name="Arakawa K."/>
        </authorList>
    </citation>
    <scope>NUCLEOTIDE SEQUENCE [LARGE SCALE GENOMIC DNA]</scope>
</reference>
<feature type="chain" id="PRO_5043977460" description="Secreted protein" evidence="1">
    <location>
        <begin position="18"/>
        <end position="143"/>
    </location>
</feature>
<gene>
    <name evidence="2" type="ORF">CDAR_604641</name>
</gene>
<evidence type="ECO:0000313" key="3">
    <source>
        <dbReference type="Proteomes" id="UP001054837"/>
    </source>
</evidence>
<keyword evidence="1" id="KW-0732">Signal</keyword>
<dbReference type="AlphaFoldDB" id="A0AAV4MRY4"/>
<evidence type="ECO:0000256" key="1">
    <source>
        <dbReference type="SAM" id="SignalP"/>
    </source>
</evidence>
<dbReference type="Proteomes" id="UP001054837">
    <property type="component" value="Unassembled WGS sequence"/>
</dbReference>
<organism evidence="2 3">
    <name type="scientific">Caerostris darwini</name>
    <dbReference type="NCBI Taxonomy" id="1538125"/>
    <lineage>
        <taxon>Eukaryota</taxon>
        <taxon>Metazoa</taxon>
        <taxon>Ecdysozoa</taxon>
        <taxon>Arthropoda</taxon>
        <taxon>Chelicerata</taxon>
        <taxon>Arachnida</taxon>
        <taxon>Araneae</taxon>
        <taxon>Araneomorphae</taxon>
        <taxon>Entelegynae</taxon>
        <taxon>Araneoidea</taxon>
        <taxon>Araneidae</taxon>
        <taxon>Caerostris</taxon>
    </lineage>
</organism>
<protein>
    <recommendedName>
        <fullName evidence="4">Secreted protein</fullName>
    </recommendedName>
</protein>
<evidence type="ECO:0000313" key="2">
    <source>
        <dbReference type="EMBL" id="GIX75247.1"/>
    </source>
</evidence>
<dbReference type="EMBL" id="BPLQ01000813">
    <property type="protein sequence ID" value="GIX75247.1"/>
    <property type="molecule type" value="Genomic_DNA"/>
</dbReference>
<evidence type="ECO:0008006" key="4">
    <source>
        <dbReference type="Google" id="ProtNLM"/>
    </source>
</evidence>
<proteinExistence type="predicted"/>